<protein>
    <submittedName>
        <fullName evidence="8">1-acyl-sn-glycerol-3-phosphate acyltransferase</fullName>
    </submittedName>
</protein>
<name>A0A451FSU0_9BURK</name>
<keyword evidence="5 8" id="KW-0012">Acyltransferase</keyword>
<evidence type="ECO:0000256" key="3">
    <source>
        <dbReference type="ARBA" id="ARBA00022679"/>
    </source>
</evidence>
<dbReference type="Proteomes" id="UP000283474">
    <property type="component" value="Chromosome"/>
</dbReference>
<dbReference type="OrthoDB" id="9806880at2"/>
<evidence type="ECO:0000256" key="1">
    <source>
        <dbReference type="ARBA" id="ARBA00005189"/>
    </source>
</evidence>
<feature type="transmembrane region" description="Helical" evidence="6">
    <location>
        <begin position="6"/>
        <end position="28"/>
    </location>
</feature>
<dbReference type="CDD" id="cd07989">
    <property type="entry name" value="LPLAT_AGPAT-like"/>
    <property type="match status" value="1"/>
</dbReference>
<feature type="domain" description="Phospholipid/glycerol acyltransferase" evidence="7">
    <location>
        <begin position="67"/>
        <end position="179"/>
    </location>
</feature>
<dbReference type="GO" id="GO:0006654">
    <property type="term" value="P:phosphatidic acid biosynthetic process"/>
    <property type="evidence" value="ECO:0007669"/>
    <property type="project" value="TreeGrafter"/>
</dbReference>
<keyword evidence="9" id="KW-1185">Reference proteome</keyword>
<proteinExistence type="predicted"/>
<dbReference type="AlphaFoldDB" id="A0A451FSU0"/>
<evidence type="ECO:0000256" key="6">
    <source>
        <dbReference type="SAM" id="Phobius"/>
    </source>
</evidence>
<keyword evidence="6" id="KW-0812">Transmembrane</keyword>
<dbReference type="SMART" id="SM00563">
    <property type="entry name" value="PlsC"/>
    <property type="match status" value="1"/>
</dbReference>
<dbReference type="EMBL" id="CP022987">
    <property type="protein sequence ID" value="QAA95592.1"/>
    <property type="molecule type" value="Genomic_DNA"/>
</dbReference>
<keyword evidence="6" id="KW-1133">Transmembrane helix</keyword>
<evidence type="ECO:0000256" key="2">
    <source>
        <dbReference type="ARBA" id="ARBA00022516"/>
    </source>
</evidence>
<keyword evidence="6" id="KW-0472">Membrane</keyword>
<dbReference type="PANTHER" id="PTHR10434:SF64">
    <property type="entry name" value="1-ACYL-SN-GLYCEROL-3-PHOSPHATE ACYLTRANSFERASE-RELATED"/>
    <property type="match status" value="1"/>
</dbReference>
<dbReference type="Pfam" id="PF01553">
    <property type="entry name" value="Acyltransferase"/>
    <property type="match status" value="1"/>
</dbReference>
<evidence type="ECO:0000256" key="5">
    <source>
        <dbReference type="ARBA" id="ARBA00023315"/>
    </source>
</evidence>
<evidence type="ECO:0000259" key="7">
    <source>
        <dbReference type="SMART" id="SM00563"/>
    </source>
</evidence>
<reference evidence="8 9" key="1">
    <citation type="submission" date="2017-08" db="EMBL/GenBank/DDBJ databases">
        <authorList>
            <person name="Park S.-J."/>
            <person name="Kim H."/>
        </authorList>
    </citation>
    <scope>NUCLEOTIDE SEQUENCE [LARGE SCALE GENOMIC DNA]</scope>
    <source>
        <strain evidence="9">ye3</strain>
    </source>
</reference>
<sequence>MGIALFSARIVFVAVWVLLGLASVMLVFPLAGSRLRAAMTLWWSRILMVFCGVRMRVVGEPCREGPVLWAANHVSWVDIFVLNSVRPTAFIAKSDIRKWPLLGWLVAGAGTVFIERGRRHAVRAVGREMKLRFERGEVIGLFPEGTTSSGYDVAPFHSSLFDAAIRAGVDIQPVALRFFHRGQRSDVVAFVGEQTLMQNLWCLLSRTGTEVEVCFLPIMAADHCDAEGRAHIAARAHGAIRARVVEQAMAGQS</sequence>
<dbReference type="PANTHER" id="PTHR10434">
    <property type="entry name" value="1-ACYL-SN-GLYCEROL-3-PHOSPHATE ACYLTRANSFERASE"/>
    <property type="match status" value="1"/>
</dbReference>
<keyword evidence="4" id="KW-0443">Lipid metabolism</keyword>
<evidence type="ECO:0000256" key="4">
    <source>
        <dbReference type="ARBA" id="ARBA00023098"/>
    </source>
</evidence>
<evidence type="ECO:0000313" key="8">
    <source>
        <dbReference type="EMBL" id="QAA95592.1"/>
    </source>
</evidence>
<comment type="pathway">
    <text evidence="1">Lipid metabolism.</text>
</comment>
<keyword evidence="3 8" id="KW-0808">Transferase</keyword>
<accession>A0A451FSU0</accession>
<keyword evidence="2" id="KW-0444">Lipid biosynthesis</keyword>
<organism evidence="8 9">
    <name type="scientific">Pollutimonas thiosulfatoxidans</name>
    <dbReference type="NCBI Taxonomy" id="2028345"/>
    <lineage>
        <taxon>Bacteria</taxon>
        <taxon>Pseudomonadati</taxon>
        <taxon>Pseudomonadota</taxon>
        <taxon>Betaproteobacteria</taxon>
        <taxon>Burkholderiales</taxon>
        <taxon>Alcaligenaceae</taxon>
        <taxon>Pollutimonas</taxon>
    </lineage>
</organism>
<dbReference type="InterPro" id="IPR002123">
    <property type="entry name" value="Plipid/glycerol_acylTrfase"/>
</dbReference>
<evidence type="ECO:0000313" key="9">
    <source>
        <dbReference type="Proteomes" id="UP000283474"/>
    </source>
</evidence>
<dbReference type="GO" id="GO:0003841">
    <property type="term" value="F:1-acylglycerol-3-phosphate O-acyltransferase activity"/>
    <property type="evidence" value="ECO:0007669"/>
    <property type="project" value="TreeGrafter"/>
</dbReference>
<gene>
    <name evidence="8" type="ORF">CKA81_10955</name>
</gene>
<dbReference type="KEGG" id="pus:CKA81_10955"/>
<dbReference type="SUPFAM" id="SSF69593">
    <property type="entry name" value="Glycerol-3-phosphate (1)-acyltransferase"/>
    <property type="match status" value="1"/>
</dbReference>